<evidence type="ECO:0000256" key="1">
    <source>
        <dbReference type="ARBA" id="ARBA00004651"/>
    </source>
</evidence>
<sequence>MATKHPKGLKPLFLTEMWERLGFYLIVGILYLYIIDTERGGLGMSNADAGEIYGTYLAFVYFTPFLGGLIADRYLGFRRSVFIGGLLMAAGYFALGVRSMPTFYGGLVLICLGNGLFKPNISAMVGNLYEPGDPRRDAGFNIFYMGINIGASASALLAAPLRNLWSFNLAFTAAGVGLLISVVILTIKWKGLAVADPPRTAPSPDDVSMKQIMMTILLPAAIFGVAGYFVGQYLPFVVNTIGPITFAFLVGMLPIVAYFLLLVKRAPPEEKPGLAALIPVFIAGGAFFMVLHLSGGLMTVFAENNSDRQAEWIPKATDFYAQKAMPSYFSNAGPDLARPDPETLAIVDAEAESMFGARIMTESLVDSFEQNPDRNVQVLDPSGFREDERFLASGVFADQNVSLTTSKDAHGVTTTSVKVSPETTKPSKNVILGRPFGGENVPVILVTEETFDDVYRLTDETTPTLEPGKYVRLVNAEMITGLLNPVFVVVMTPVVVWFFAMLAMRGRQISTARKIFYGMVITTFSLLVMALGAYLGQDGAIKTSMMWLVGYYLIITCGELCLSPMGLSLVTKLSPKRLVGLMMGGWFLFVSIGNKLSGFVSGLEPSTMMFVVLAAAILAVAGFIYVLLPRLDAAIKQYSA</sequence>
<keyword evidence="3" id="KW-1003">Cell membrane</keyword>
<dbReference type="CDD" id="cd17346">
    <property type="entry name" value="MFS_DtpA_like"/>
    <property type="match status" value="1"/>
</dbReference>
<name>A0A8J7CGP8_9BACT</name>
<keyword evidence="7 8" id="KW-0472">Membrane</keyword>
<dbReference type="InterPro" id="IPR000109">
    <property type="entry name" value="POT_fam"/>
</dbReference>
<evidence type="ECO:0000256" key="7">
    <source>
        <dbReference type="ARBA" id="ARBA00023136"/>
    </source>
</evidence>
<dbReference type="PANTHER" id="PTHR23517">
    <property type="entry name" value="RESISTANCE PROTEIN MDTM, PUTATIVE-RELATED-RELATED"/>
    <property type="match status" value="1"/>
</dbReference>
<evidence type="ECO:0000256" key="8">
    <source>
        <dbReference type="SAM" id="Phobius"/>
    </source>
</evidence>
<feature type="transmembrane region" description="Helical" evidence="8">
    <location>
        <begin position="548"/>
        <end position="571"/>
    </location>
</feature>
<keyword evidence="2" id="KW-0813">Transport</keyword>
<dbReference type="GO" id="GO:0005886">
    <property type="term" value="C:plasma membrane"/>
    <property type="evidence" value="ECO:0007669"/>
    <property type="project" value="UniProtKB-SubCell"/>
</dbReference>
<dbReference type="InterPro" id="IPR005279">
    <property type="entry name" value="Dipep/tripep_permease"/>
</dbReference>
<dbReference type="SUPFAM" id="SSF103473">
    <property type="entry name" value="MFS general substrate transporter"/>
    <property type="match status" value="2"/>
</dbReference>
<evidence type="ECO:0000256" key="4">
    <source>
        <dbReference type="ARBA" id="ARBA00022692"/>
    </source>
</evidence>
<dbReference type="GO" id="GO:1904680">
    <property type="term" value="F:peptide transmembrane transporter activity"/>
    <property type="evidence" value="ECO:0007669"/>
    <property type="project" value="InterPro"/>
</dbReference>
<feature type="transmembrane region" description="Helical" evidence="8">
    <location>
        <begin position="515"/>
        <end position="536"/>
    </location>
</feature>
<evidence type="ECO:0000256" key="2">
    <source>
        <dbReference type="ARBA" id="ARBA00022448"/>
    </source>
</evidence>
<comment type="caution">
    <text evidence="9">The sequence shown here is derived from an EMBL/GenBank/DDBJ whole genome shotgun (WGS) entry which is preliminary data.</text>
</comment>
<feature type="transmembrane region" description="Helical" evidence="8">
    <location>
        <begin position="165"/>
        <end position="187"/>
    </location>
</feature>
<proteinExistence type="predicted"/>
<feature type="transmembrane region" description="Helical" evidence="8">
    <location>
        <begin position="12"/>
        <end position="33"/>
    </location>
</feature>
<evidence type="ECO:0000313" key="10">
    <source>
        <dbReference type="Proteomes" id="UP000598633"/>
    </source>
</evidence>
<accession>A0A8J7CGP8</accession>
<feature type="transmembrane region" description="Helical" evidence="8">
    <location>
        <begin position="274"/>
        <end position="301"/>
    </location>
</feature>
<dbReference type="EMBL" id="JACXWA010000115">
    <property type="protein sequence ID" value="MBD3871099.1"/>
    <property type="molecule type" value="Genomic_DNA"/>
</dbReference>
<feature type="transmembrane region" description="Helical" evidence="8">
    <location>
        <begin position="212"/>
        <end position="230"/>
    </location>
</feature>
<protein>
    <submittedName>
        <fullName evidence="9">Peptide MFS transporter</fullName>
    </submittedName>
</protein>
<dbReference type="InterPro" id="IPR050171">
    <property type="entry name" value="MFS_Transporters"/>
</dbReference>
<feature type="transmembrane region" description="Helical" evidence="8">
    <location>
        <begin position="236"/>
        <end position="262"/>
    </location>
</feature>
<dbReference type="InterPro" id="IPR036259">
    <property type="entry name" value="MFS_trans_sf"/>
</dbReference>
<dbReference type="NCBIfam" id="TIGR00924">
    <property type="entry name" value="yjdL_sub1_fam"/>
    <property type="match status" value="1"/>
</dbReference>
<feature type="transmembrane region" description="Helical" evidence="8">
    <location>
        <begin position="482"/>
        <end position="503"/>
    </location>
</feature>
<organism evidence="9 10">
    <name type="scientific">Candidatus Sulfomarinibacter kjeldsenii</name>
    <dbReference type="NCBI Taxonomy" id="2885994"/>
    <lineage>
        <taxon>Bacteria</taxon>
        <taxon>Pseudomonadati</taxon>
        <taxon>Acidobacteriota</taxon>
        <taxon>Thermoanaerobaculia</taxon>
        <taxon>Thermoanaerobaculales</taxon>
        <taxon>Candidatus Sulfomarinibacteraceae</taxon>
        <taxon>Candidatus Sulfomarinibacter</taxon>
    </lineage>
</organism>
<keyword evidence="5" id="KW-0571">Peptide transport</keyword>
<evidence type="ECO:0000256" key="5">
    <source>
        <dbReference type="ARBA" id="ARBA00022856"/>
    </source>
</evidence>
<evidence type="ECO:0000256" key="3">
    <source>
        <dbReference type="ARBA" id="ARBA00022475"/>
    </source>
</evidence>
<dbReference type="AlphaFoldDB" id="A0A8J7CGP8"/>
<keyword evidence="5" id="KW-0653">Protein transport</keyword>
<dbReference type="Gene3D" id="1.20.1250.20">
    <property type="entry name" value="MFS general substrate transporter like domains"/>
    <property type="match status" value="2"/>
</dbReference>
<dbReference type="Proteomes" id="UP000598633">
    <property type="component" value="Unassembled WGS sequence"/>
</dbReference>
<gene>
    <name evidence="9" type="ORF">IFJ97_07065</name>
</gene>
<comment type="subcellular location">
    <subcellularLocation>
        <location evidence="1">Cell membrane</location>
        <topology evidence="1">Multi-pass membrane protein</topology>
    </subcellularLocation>
</comment>
<keyword evidence="4 8" id="KW-0812">Transmembrane</keyword>
<feature type="transmembrane region" description="Helical" evidence="8">
    <location>
        <begin position="138"/>
        <end position="159"/>
    </location>
</feature>
<keyword evidence="6 8" id="KW-1133">Transmembrane helix</keyword>
<dbReference type="PANTHER" id="PTHR23517:SF15">
    <property type="entry name" value="PROTON-DEPENDENT OLIGOPEPTIDE FAMILY TRANSPORT PROTEIN"/>
    <property type="match status" value="1"/>
</dbReference>
<dbReference type="GO" id="GO:0015833">
    <property type="term" value="P:peptide transport"/>
    <property type="evidence" value="ECO:0007669"/>
    <property type="project" value="UniProtKB-KW"/>
</dbReference>
<feature type="transmembrane region" description="Helical" evidence="8">
    <location>
        <begin position="608"/>
        <end position="628"/>
    </location>
</feature>
<reference evidence="9 10" key="1">
    <citation type="submission" date="2020-08" db="EMBL/GenBank/DDBJ databases">
        <title>Acidobacteriota in marine sediments use diverse sulfur dissimilation pathways.</title>
        <authorList>
            <person name="Wasmund K."/>
        </authorList>
    </citation>
    <scope>NUCLEOTIDE SEQUENCE [LARGE SCALE GENOMIC DNA]</scope>
    <source>
        <strain evidence="9">MAG AM3-A</strain>
    </source>
</reference>
<feature type="transmembrane region" description="Helical" evidence="8">
    <location>
        <begin position="77"/>
        <end position="95"/>
    </location>
</feature>
<evidence type="ECO:0000313" key="9">
    <source>
        <dbReference type="EMBL" id="MBD3871099.1"/>
    </source>
</evidence>
<dbReference type="Pfam" id="PF00854">
    <property type="entry name" value="PTR2"/>
    <property type="match status" value="2"/>
</dbReference>
<evidence type="ECO:0000256" key="6">
    <source>
        <dbReference type="ARBA" id="ARBA00022989"/>
    </source>
</evidence>
<feature type="transmembrane region" description="Helical" evidence="8">
    <location>
        <begin position="53"/>
        <end position="70"/>
    </location>
</feature>